<keyword evidence="1" id="KW-0812">Transmembrane</keyword>
<accession>A0A098B1Q7</accession>
<feature type="transmembrane region" description="Helical" evidence="1">
    <location>
        <begin position="16"/>
        <end position="34"/>
    </location>
</feature>
<feature type="transmembrane region" description="Helical" evidence="1">
    <location>
        <begin position="46"/>
        <end position="71"/>
    </location>
</feature>
<feature type="transmembrane region" description="Helical" evidence="1">
    <location>
        <begin position="224"/>
        <end position="245"/>
    </location>
</feature>
<dbReference type="EMBL" id="LK996017">
    <property type="protein sequence ID" value="CDX02813.1"/>
    <property type="molecule type" value="Genomic_DNA"/>
</dbReference>
<keyword evidence="1" id="KW-1133">Transmembrane helix</keyword>
<dbReference type="RefSeq" id="WP_208925806.1">
    <property type="nucleotide sequence ID" value="NZ_JAYFNZ010000011.1"/>
</dbReference>
<dbReference type="CDD" id="cd21809">
    <property type="entry name" value="ABC-2_lan_permease-like"/>
    <property type="match status" value="1"/>
</dbReference>
<gene>
    <name evidence="2" type="ORF">DPCES_2926</name>
</gene>
<evidence type="ECO:0000256" key="1">
    <source>
        <dbReference type="SAM" id="Phobius"/>
    </source>
</evidence>
<feature type="transmembrane region" description="Helical" evidence="1">
    <location>
        <begin position="137"/>
        <end position="154"/>
    </location>
</feature>
<keyword evidence="1" id="KW-0472">Membrane</keyword>
<feature type="transmembrane region" description="Helical" evidence="1">
    <location>
        <begin position="166"/>
        <end position="185"/>
    </location>
</feature>
<dbReference type="PATRIC" id="fig|49338.4.peg.3145"/>
<organism evidence="2">
    <name type="scientific">Desulfitobacterium hafniense</name>
    <name type="common">Desulfitobacterium frappieri</name>
    <dbReference type="NCBI Taxonomy" id="49338"/>
    <lineage>
        <taxon>Bacteria</taxon>
        <taxon>Bacillati</taxon>
        <taxon>Bacillota</taxon>
        <taxon>Clostridia</taxon>
        <taxon>Eubacteriales</taxon>
        <taxon>Desulfitobacteriaceae</taxon>
        <taxon>Desulfitobacterium</taxon>
    </lineage>
</organism>
<feature type="transmembrane region" description="Helical" evidence="1">
    <location>
        <begin position="101"/>
        <end position="125"/>
    </location>
</feature>
<sequence length="250" mass="28518">MRKALSVEFRKTRHRRIWLIVAALLGFQLLWFFWGLKHMDAGKLQQGWLLCLYQFPVLNAIILPVVTAVVASRLSDVEHKGQTFRLLNTVMPAGKLFDAKFLCGAFYILAIVILQVMAMLLAGYAKGFTESPPLPQLGYYLLFTSWVTLTLLLIQHIVSLLSTNQMIPLSLGLLGGFAGLFIMYLPPQFARLIPWGYYGVLMQVGMNWDRETRISDFYWTDIDWPGFLIITAASLLFYSGGRALFRRKEV</sequence>
<dbReference type="AlphaFoldDB" id="A0A098B1Q7"/>
<dbReference type="Pfam" id="PF12730">
    <property type="entry name" value="ABC2_membrane_4"/>
    <property type="match status" value="1"/>
</dbReference>
<protein>
    <submittedName>
        <fullName evidence="2">ABC-2 family transporter protein</fullName>
    </submittedName>
</protein>
<proteinExistence type="predicted"/>
<name>A0A098B1Q7_DESHA</name>
<evidence type="ECO:0000313" key="2">
    <source>
        <dbReference type="EMBL" id="CDX02813.1"/>
    </source>
</evidence>
<reference evidence="2" key="1">
    <citation type="submission" date="2014-07" db="EMBL/GenBank/DDBJ databases">
        <authorList>
            <person name="Hornung V.Bastian."/>
        </authorList>
    </citation>
    <scope>NUCLEOTIDE SEQUENCE</scope>
    <source>
        <strain evidence="2">PCE-S</strain>
    </source>
</reference>